<dbReference type="KEGG" id="cber:B5D82_16110"/>
<evidence type="ECO:0000313" key="6">
    <source>
        <dbReference type="Proteomes" id="UP000202259"/>
    </source>
</evidence>
<evidence type="ECO:0000259" key="3">
    <source>
        <dbReference type="Pfam" id="PF12262"/>
    </source>
</evidence>
<dbReference type="Pfam" id="PF12262">
    <property type="entry name" value="Lipase_bact_N"/>
    <property type="match status" value="1"/>
</dbReference>
<dbReference type="Pfam" id="PF12697">
    <property type="entry name" value="Abhydrolase_6"/>
    <property type="match status" value="1"/>
</dbReference>
<gene>
    <name evidence="5" type="ORF">B5D82_16110</name>
</gene>
<keyword evidence="6" id="KW-1185">Reference proteome</keyword>
<proteinExistence type="predicted"/>
<dbReference type="SUPFAM" id="SSF53474">
    <property type="entry name" value="alpha/beta-Hydrolases"/>
    <property type="match status" value="1"/>
</dbReference>
<dbReference type="EMBL" id="CP020465">
    <property type="protein sequence ID" value="ASP49154.1"/>
    <property type="molecule type" value="Genomic_DNA"/>
</dbReference>
<dbReference type="InterPro" id="IPR029058">
    <property type="entry name" value="AB_hydrolase_fold"/>
</dbReference>
<dbReference type="AlphaFoldDB" id="A0A222GCP5"/>
<evidence type="ECO:0000256" key="1">
    <source>
        <dbReference type="SAM" id="MobiDB-lite"/>
    </source>
</evidence>
<dbReference type="InterPro" id="IPR020009">
    <property type="entry name" value="VolA/Pla-1/cef"/>
</dbReference>
<dbReference type="OrthoDB" id="5477453at2"/>
<keyword evidence="2" id="KW-0732">Signal</keyword>
<evidence type="ECO:0000259" key="4">
    <source>
        <dbReference type="Pfam" id="PF12697"/>
    </source>
</evidence>
<dbReference type="RefSeq" id="WP_081152957.1">
    <property type="nucleotide sequence ID" value="NZ_CP020465.1"/>
</dbReference>
<evidence type="ECO:0000313" key="5">
    <source>
        <dbReference type="EMBL" id="ASP49154.1"/>
    </source>
</evidence>
<name>A0A222GCP5_9GAMM</name>
<feature type="chain" id="PRO_5013256886" evidence="2">
    <location>
        <begin position="19"/>
        <end position="803"/>
    </location>
</feature>
<dbReference type="InterPro" id="IPR000073">
    <property type="entry name" value="AB_hydrolase_1"/>
</dbReference>
<evidence type="ECO:0000256" key="2">
    <source>
        <dbReference type="SAM" id="SignalP"/>
    </source>
</evidence>
<accession>A0A222GCP5</accession>
<dbReference type="InterPro" id="IPR025920">
    <property type="entry name" value="Lipase_bact_N"/>
</dbReference>
<organism evidence="5 6">
    <name type="scientific">Cognaticolwellia beringensis</name>
    <dbReference type="NCBI Taxonomy" id="1967665"/>
    <lineage>
        <taxon>Bacteria</taxon>
        <taxon>Pseudomonadati</taxon>
        <taxon>Pseudomonadota</taxon>
        <taxon>Gammaproteobacteria</taxon>
        <taxon>Alteromonadales</taxon>
        <taxon>Colwelliaceae</taxon>
        <taxon>Cognaticolwellia</taxon>
    </lineage>
</organism>
<dbReference type="PROSITE" id="PS51257">
    <property type="entry name" value="PROKAR_LIPOPROTEIN"/>
    <property type="match status" value="1"/>
</dbReference>
<dbReference type="Gene3D" id="3.40.50.1820">
    <property type="entry name" value="alpha/beta hydrolase"/>
    <property type="match status" value="1"/>
</dbReference>
<feature type="signal peptide" evidence="2">
    <location>
        <begin position="1"/>
        <end position="18"/>
    </location>
</feature>
<feature type="region of interest" description="Disordered" evidence="1">
    <location>
        <begin position="753"/>
        <end position="774"/>
    </location>
</feature>
<protein>
    <submittedName>
        <fullName evidence="5">Uncharacterized protein</fullName>
    </submittedName>
</protein>
<feature type="domain" description="Bacterial virulence factor lipase N-terminal" evidence="3">
    <location>
        <begin position="37"/>
        <end position="274"/>
    </location>
</feature>
<dbReference type="NCBIfam" id="TIGR03502">
    <property type="entry name" value="lipase_Pla1_cef"/>
    <property type="match status" value="1"/>
</dbReference>
<feature type="domain" description="AB hydrolase-1" evidence="4">
    <location>
        <begin position="446"/>
        <end position="663"/>
    </location>
</feature>
<sequence>MKKLVLSLAIASTLGLSACGDETIQDVEKEVVENGSAVTATARVKFDPAAGAAGLSIPNDLIFSGTVDGTLEIPVDDPTDGSDPFVAISALDGWSISQPFSLGIEFPAGTSLEASSASEPASVRIFEAVMGGDANDSDCTAVTRGLACKIVAELTFGQDFVTRGSATGVSVIPTQPLKAETTYIMMMTNNLRDNNGKAIAGSSTYELARQDINTLPLGNESQLGLQAAINSYEAALVSAGVDSDTIIYTAAMTTQSTTRVLSTVKSLMAAGVPQMFANKEAGIPAIGVADTTLSVADVLADIIPESLVPLYSAANYIRGSITLPYYSGVPSAENPLAPVNDWWRARCDSGATLAGLAAANPEAIPAGPLDANDGFCMNFGLRDLSSVVAIDTERNLTKFNPIPATSAMLPVDVQMTTPDLAWANPVRASMGLAAIEEPLGGWPVAILVHGITRQKEDMLPITGILSLFGIATVAIDQPLHGSRGFDLNGDDVDDINATTVSTLHYVNLGNMLSMRDNTRQSTADLIGLRLGMNFLAGVDGDGNPIKIDSSKVHLLGHSLGGIYGMNTVGLANTELNPQIDGLFKIASTSLAMPGLMLANFGLDSPAFEGLAKSNLTLQLSPDFAAAVAANLPTGYTQTELSGFYFAFYNSLSVEQKATLDAGFAQFTFAAQTVTDSGDPIAYVEMLAATETPTHLIEVVGDGGDNLPDQTVTNTAPYTPMGGTEPVIAFLGLQGVSETTQGSGAVRFVHGHHSSILDPRPDASSPDEGLSKRATQEMQTQVATFFASMGQLITVTDAAVVKQD</sequence>
<dbReference type="Proteomes" id="UP000202259">
    <property type="component" value="Chromosome"/>
</dbReference>
<reference evidence="5 6" key="1">
    <citation type="submission" date="2017-08" db="EMBL/GenBank/DDBJ databases">
        <title>Complete genome of Colwellia sp. NB097-1, a psychrophile bacterium ioslated from Bering Sea.</title>
        <authorList>
            <person name="Chen X."/>
        </authorList>
    </citation>
    <scope>NUCLEOTIDE SEQUENCE [LARGE SCALE GENOMIC DNA]</scope>
    <source>
        <strain evidence="5 6">NB097-1</strain>
    </source>
</reference>